<evidence type="ECO:0000259" key="2">
    <source>
        <dbReference type="Pfam" id="PF24852"/>
    </source>
</evidence>
<accession>A0ABR1JNF8</accession>
<gene>
    <name evidence="3" type="ORF">VKT23_006665</name>
</gene>
<dbReference type="PANTHER" id="PTHR42339">
    <property type="entry name" value="HISTONE H1"/>
    <property type="match status" value="1"/>
</dbReference>
<dbReference type="EMBL" id="JBANRG010000008">
    <property type="protein sequence ID" value="KAK7464496.1"/>
    <property type="molecule type" value="Genomic_DNA"/>
</dbReference>
<evidence type="ECO:0000256" key="1">
    <source>
        <dbReference type="SAM" id="MobiDB-lite"/>
    </source>
</evidence>
<dbReference type="InterPro" id="IPR056143">
    <property type="entry name" value="DUF7726"/>
</dbReference>
<feature type="compositionally biased region" description="Basic and acidic residues" evidence="1">
    <location>
        <begin position="34"/>
        <end position="51"/>
    </location>
</feature>
<evidence type="ECO:0000313" key="4">
    <source>
        <dbReference type="Proteomes" id="UP001498398"/>
    </source>
</evidence>
<reference evidence="3 4" key="1">
    <citation type="submission" date="2024-01" db="EMBL/GenBank/DDBJ databases">
        <title>A draft genome for the cacao thread blight pathogen Marasmiellus scandens.</title>
        <authorList>
            <person name="Baruah I.K."/>
            <person name="Leung J."/>
            <person name="Bukari Y."/>
            <person name="Amoako-Attah I."/>
            <person name="Meinhardt L.W."/>
            <person name="Bailey B.A."/>
            <person name="Cohen S.P."/>
        </authorList>
    </citation>
    <scope>NUCLEOTIDE SEQUENCE [LARGE SCALE GENOMIC DNA]</scope>
    <source>
        <strain evidence="3 4">GH-19</strain>
    </source>
</reference>
<dbReference type="Proteomes" id="UP001498398">
    <property type="component" value="Unassembled WGS sequence"/>
</dbReference>
<feature type="compositionally biased region" description="Acidic residues" evidence="1">
    <location>
        <begin position="63"/>
        <end position="73"/>
    </location>
</feature>
<keyword evidence="4" id="KW-1185">Reference proteome</keyword>
<evidence type="ECO:0000313" key="3">
    <source>
        <dbReference type="EMBL" id="KAK7464496.1"/>
    </source>
</evidence>
<protein>
    <recommendedName>
        <fullName evidence="2">DUF7726 domain-containing protein</fullName>
    </recommendedName>
</protein>
<sequence length="262" mass="29321">MFVLKNGERIGIEELPNPVVLTDQRNLEWLRKREEEIDASKAASVEKGKDKKATKHGRSTADVTDDANSDDGENASQGASSKKVSSKRPREDDNDNDAPNTSKPAKKTAKTKELTDLFSISLDGDDDGTVEIYDNCDQVRRKINQHLTKSGVKKAQFMRDIARAAYPSTNPTPSIQSKQLSDFLTKRGPTAGSTSRVFYAAYVYFEKMRLSEGKPKSAHRLEMEKQWDGKGGLPRERERGYFVPQGYEVVQDKTGAVRTQKM</sequence>
<dbReference type="Pfam" id="PF24852">
    <property type="entry name" value="DUF7726"/>
    <property type="match status" value="2"/>
</dbReference>
<comment type="caution">
    <text evidence="3">The sequence shown here is derived from an EMBL/GenBank/DDBJ whole genome shotgun (WGS) entry which is preliminary data.</text>
</comment>
<feature type="region of interest" description="Disordered" evidence="1">
    <location>
        <begin position="34"/>
        <end position="110"/>
    </location>
</feature>
<feature type="compositionally biased region" description="Polar residues" evidence="1">
    <location>
        <begin position="74"/>
        <end position="83"/>
    </location>
</feature>
<organism evidence="3 4">
    <name type="scientific">Marasmiellus scandens</name>
    <dbReference type="NCBI Taxonomy" id="2682957"/>
    <lineage>
        <taxon>Eukaryota</taxon>
        <taxon>Fungi</taxon>
        <taxon>Dikarya</taxon>
        <taxon>Basidiomycota</taxon>
        <taxon>Agaricomycotina</taxon>
        <taxon>Agaricomycetes</taxon>
        <taxon>Agaricomycetidae</taxon>
        <taxon>Agaricales</taxon>
        <taxon>Marasmiineae</taxon>
        <taxon>Omphalotaceae</taxon>
        <taxon>Marasmiellus</taxon>
    </lineage>
</organism>
<feature type="domain" description="DUF7726" evidence="2">
    <location>
        <begin position="131"/>
        <end position="162"/>
    </location>
</feature>
<name>A0ABR1JNF8_9AGAR</name>
<dbReference type="PANTHER" id="PTHR42339:SF1">
    <property type="entry name" value="HISTONE H1"/>
    <property type="match status" value="1"/>
</dbReference>
<proteinExistence type="predicted"/>
<feature type="domain" description="DUF7726" evidence="2">
    <location>
        <begin position="175"/>
        <end position="214"/>
    </location>
</feature>